<feature type="transmembrane region" description="Helical" evidence="1">
    <location>
        <begin position="142"/>
        <end position="163"/>
    </location>
</feature>
<comment type="caution">
    <text evidence="2">The sequence shown here is derived from an EMBL/GenBank/DDBJ whole genome shotgun (WGS) entry which is preliminary data.</text>
</comment>
<proteinExistence type="predicted"/>
<keyword evidence="1" id="KW-0472">Membrane</keyword>
<keyword evidence="1" id="KW-1133">Transmembrane helix</keyword>
<keyword evidence="1" id="KW-0812">Transmembrane</keyword>
<sequence>MNCITISNPFLRLGLNSTNSTKFFINANIRFCKLASLNSTNSHGIHVKLPIKKTNCFSHINSKRHFTFSKITNENLKESNLKLENSNHQKQKEGVPQVIYTGPLAKVSKLLKYTSIASIAGVIVSSPLFFLVNSPLPTIARFGLLTITGTMMISSLFIVNWAFSSYINSIRLLNDSAPEDIDKNSLLLIEKIDFWGRKMVVVVRLNTLSPIENVPMRTWIASANTVLSDEEENLILSSLKSGKISRKFVAGRFNDQYYAHVDTFTTPLLNKIKHVL</sequence>
<organism evidence="2 3">
    <name type="scientific">Smittium simulii</name>
    <dbReference type="NCBI Taxonomy" id="133385"/>
    <lineage>
        <taxon>Eukaryota</taxon>
        <taxon>Fungi</taxon>
        <taxon>Fungi incertae sedis</taxon>
        <taxon>Zoopagomycota</taxon>
        <taxon>Kickxellomycotina</taxon>
        <taxon>Harpellomycetes</taxon>
        <taxon>Harpellales</taxon>
        <taxon>Legeriomycetaceae</taxon>
        <taxon>Smittium</taxon>
    </lineage>
</organism>
<dbReference type="EMBL" id="MBFR01000303">
    <property type="protein sequence ID" value="PVU89675.1"/>
    <property type="molecule type" value="Genomic_DNA"/>
</dbReference>
<reference evidence="2 3" key="1">
    <citation type="journal article" date="2018" name="MBio">
        <title>Comparative Genomics Reveals the Core Gene Toolbox for the Fungus-Insect Symbiosis.</title>
        <authorList>
            <person name="Wang Y."/>
            <person name="Stata M."/>
            <person name="Wang W."/>
            <person name="Stajich J.E."/>
            <person name="White M.M."/>
            <person name="Moncalvo J.M."/>
        </authorList>
    </citation>
    <scope>NUCLEOTIDE SEQUENCE [LARGE SCALE GENOMIC DNA]</scope>
    <source>
        <strain evidence="2 3">SWE-8-4</strain>
    </source>
</reference>
<dbReference type="OrthoDB" id="5386199at2759"/>
<gene>
    <name evidence="2" type="ORF">BB561_005205</name>
</gene>
<evidence type="ECO:0000313" key="2">
    <source>
        <dbReference type="EMBL" id="PVU89675.1"/>
    </source>
</evidence>
<evidence type="ECO:0000256" key="1">
    <source>
        <dbReference type="SAM" id="Phobius"/>
    </source>
</evidence>
<keyword evidence="3" id="KW-1185">Reference proteome</keyword>
<feature type="transmembrane region" description="Helical" evidence="1">
    <location>
        <begin position="110"/>
        <end position="130"/>
    </location>
</feature>
<protein>
    <submittedName>
        <fullName evidence="2">Uncharacterized protein</fullName>
    </submittedName>
</protein>
<accession>A0A2T9YBI0</accession>
<name>A0A2T9YBI0_9FUNG</name>
<dbReference type="Proteomes" id="UP000245383">
    <property type="component" value="Unassembled WGS sequence"/>
</dbReference>
<dbReference type="AlphaFoldDB" id="A0A2T9YBI0"/>
<evidence type="ECO:0000313" key="3">
    <source>
        <dbReference type="Proteomes" id="UP000245383"/>
    </source>
</evidence>